<dbReference type="InterPro" id="IPR037525">
    <property type="entry name" value="Velvet_dom"/>
</dbReference>
<feature type="compositionally biased region" description="Polar residues" evidence="6">
    <location>
        <begin position="367"/>
        <end position="393"/>
    </location>
</feature>
<keyword evidence="9" id="KW-1185">Reference proteome</keyword>
<feature type="compositionally biased region" description="Basic and acidic residues" evidence="6">
    <location>
        <begin position="28"/>
        <end position="45"/>
    </location>
</feature>
<reference evidence="9" key="1">
    <citation type="journal article" date="2014" name="Genome Announc.">
        <title>Draft genome sequence of the formaldehyde-resistant fungus Byssochlamys spectabilis No. 5 (anamorph Paecilomyces variotii No. 5) (NBRC109023).</title>
        <authorList>
            <person name="Oka T."/>
            <person name="Ekino K."/>
            <person name="Fukuda K."/>
            <person name="Nomura Y."/>
        </authorList>
    </citation>
    <scope>NUCLEOTIDE SEQUENCE [LARGE SCALE GENOMIC DNA]</scope>
    <source>
        <strain evidence="9">No. 5 / NBRC 109023</strain>
    </source>
</reference>
<comment type="caution">
    <text evidence="8">The sequence shown here is derived from an EMBL/GenBank/DDBJ whole genome shotgun (WGS) entry which is preliminary data.</text>
</comment>
<evidence type="ECO:0000313" key="8">
    <source>
        <dbReference type="EMBL" id="GAD94444.1"/>
    </source>
</evidence>
<feature type="domain" description="Velvet" evidence="7">
    <location>
        <begin position="16"/>
        <end position="190"/>
    </location>
</feature>
<evidence type="ECO:0000256" key="1">
    <source>
        <dbReference type="ARBA" id="ARBA00004123"/>
    </source>
</evidence>
<feature type="region of interest" description="Disordered" evidence="6">
    <location>
        <begin position="316"/>
        <end position="487"/>
    </location>
</feature>
<evidence type="ECO:0000259" key="7">
    <source>
        <dbReference type="PROSITE" id="PS51821"/>
    </source>
</evidence>
<sequence>MSASTFPDASVPRSESQSADFELTIRQQPERARVAGGKEKERKPVDPPPIVQLRVRDDTGYLAQHYLQSPYYFMCVSLYDATEDRPAPVQPSTALAGTLVSSLHRLKDVDNSDGGFFVFGDLSIKVEGEFRLKFTLFEMRKDIVANLKSIISDRFTGKCSLVAPFRARQTLTGSSVASKELPWDGRINVPVEIFRRPRSEVEDPEGSSKRPPRPEDYPQPLPPRSPDRSSLQMPGQFAGYPAASRDYSSYYGGPVKRQRTSVDLGSRGIYDSDGRFARQMDAYPQATSLYSNQPGAYQTQMMQGYPTGQTAVPDYAVRQPQPGSNAASSYGSPEDPMLAMRSPGAGYMTQQRYPTYTGAQIPYGLPSSAQVPQLADPSSQGRSSQQANMQSLMAGQPASDATGAMMQQTYPRSQLQSSSTILPPLQRSRGYSQTANGAAARGYYDQSSQGATPILPSQPMAPADGDRYGAAGQAPFDHTGSSNGTPR</sequence>
<accession>V5FC52</accession>
<evidence type="ECO:0000256" key="6">
    <source>
        <dbReference type="SAM" id="MobiDB-lite"/>
    </source>
</evidence>
<keyword evidence="4" id="KW-0804">Transcription</keyword>
<evidence type="ECO:0000256" key="5">
    <source>
        <dbReference type="ARBA" id="ARBA00023242"/>
    </source>
</evidence>
<dbReference type="Gene3D" id="2.60.40.3960">
    <property type="entry name" value="Velvet domain"/>
    <property type="match status" value="1"/>
</dbReference>
<feature type="compositionally biased region" description="Basic and acidic residues" evidence="6">
    <location>
        <begin position="197"/>
        <end position="216"/>
    </location>
</feature>
<dbReference type="InterPro" id="IPR038491">
    <property type="entry name" value="Velvet_dom_sf"/>
</dbReference>
<dbReference type="AlphaFoldDB" id="V5FC52"/>
<dbReference type="HOGENOM" id="CLU_034766_1_0_1"/>
<dbReference type="GO" id="GO:0030435">
    <property type="term" value="P:sporulation resulting in formation of a cellular spore"/>
    <property type="evidence" value="ECO:0007669"/>
    <property type="project" value="UniProtKB-KW"/>
</dbReference>
<evidence type="ECO:0000313" key="9">
    <source>
        <dbReference type="Proteomes" id="UP000018001"/>
    </source>
</evidence>
<keyword evidence="3" id="KW-0805">Transcription regulation</keyword>
<feature type="compositionally biased region" description="Polar residues" evidence="6">
    <location>
        <begin position="1"/>
        <end position="19"/>
    </location>
</feature>
<keyword evidence="2" id="KW-0749">Sporulation</keyword>
<dbReference type="Proteomes" id="UP000018001">
    <property type="component" value="Unassembled WGS sequence"/>
</dbReference>
<protein>
    <recommendedName>
        <fullName evidence="7">Velvet domain-containing protein</fullName>
    </recommendedName>
</protein>
<feature type="compositionally biased region" description="Polar residues" evidence="6">
    <location>
        <begin position="348"/>
        <end position="358"/>
    </location>
</feature>
<evidence type="ECO:0000256" key="4">
    <source>
        <dbReference type="ARBA" id="ARBA00023163"/>
    </source>
</evidence>
<dbReference type="PANTHER" id="PTHR33572:SF18">
    <property type="entry name" value="SPORE DEVELOPMENT REGULATOR VOSA"/>
    <property type="match status" value="1"/>
</dbReference>
<feature type="compositionally biased region" description="Polar residues" evidence="6">
    <location>
        <begin position="321"/>
        <end position="331"/>
    </location>
</feature>
<evidence type="ECO:0000256" key="3">
    <source>
        <dbReference type="ARBA" id="ARBA00023015"/>
    </source>
</evidence>
<name>V5FC52_BYSSN</name>
<comment type="subcellular location">
    <subcellularLocation>
        <location evidence="1">Nucleus</location>
    </subcellularLocation>
</comment>
<feature type="region of interest" description="Disordered" evidence="6">
    <location>
        <begin position="1"/>
        <end position="50"/>
    </location>
</feature>
<proteinExistence type="predicted"/>
<dbReference type="PROSITE" id="PS51821">
    <property type="entry name" value="VELVET"/>
    <property type="match status" value="1"/>
</dbReference>
<keyword evidence="5" id="KW-0539">Nucleus</keyword>
<dbReference type="GO" id="GO:0005634">
    <property type="term" value="C:nucleus"/>
    <property type="evidence" value="ECO:0007669"/>
    <property type="project" value="UniProtKB-SubCell"/>
</dbReference>
<feature type="compositionally biased region" description="Polar residues" evidence="6">
    <location>
        <begin position="405"/>
        <end position="421"/>
    </location>
</feature>
<dbReference type="eggNOG" id="ENOG502RYQD">
    <property type="taxonomic scope" value="Eukaryota"/>
</dbReference>
<dbReference type="Pfam" id="PF11754">
    <property type="entry name" value="Velvet"/>
    <property type="match status" value="2"/>
</dbReference>
<organism evidence="8 9">
    <name type="scientific">Byssochlamys spectabilis (strain No. 5 / NBRC 109023)</name>
    <name type="common">Paecilomyces variotii</name>
    <dbReference type="NCBI Taxonomy" id="1356009"/>
    <lineage>
        <taxon>Eukaryota</taxon>
        <taxon>Fungi</taxon>
        <taxon>Dikarya</taxon>
        <taxon>Ascomycota</taxon>
        <taxon>Pezizomycotina</taxon>
        <taxon>Eurotiomycetes</taxon>
        <taxon>Eurotiomycetidae</taxon>
        <taxon>Eurotiales</taxon>
        <taxon>Thermoascaceae</taxon>
        <taxon>Paecilomyces</taxon>
    </lineage>
</organism>
<dbReference type="PANTHER" id="PTHR33572">
    <property type="entry name" value="SPORE DEVELOPMENT REGULATOR VOSA"/>
    <property type="match status" value="1"/>
</dbReference>
<dbReference type="OrthoDB" id="5599552at2759"/>
<dbReference type="InterPro" id="IPR021740">
    <property type="entry name" value="Velvet"/>
</dbReference>
<feature type="region of interest" description="Disordered" evidence="6">
    <location>
        <begin position="197"/>
        <end position="238"/>
    </location>
</feature>
<dbReference type="EMBL" id="BAUL01000092">
    <property type="protein sequence ID" value="GAD94444.1"/>
    <property type="molecule type" value="Genomic_DNA"/>
</dbReference>
<evidence type="ECO:0000256" key="2">
    <source>
        <dbReference type="ARBA" id="ARBA00022969"/>
    </source>
</evidence>
<gene>
    <name evidence="8" type="ORF">PVAR5_3070</name>
</gene>
<dbReference type="InParanoid" id="V5FC52"/>